<dbReference type="RefSeq" id="WP_143037561.1">
    <property type="nucleotide sequence ID" value="NZ_BNAB01000017.1"/>
</dbReference>
<protein>
    <recommendedName>
        <fullName evidence="3">Mobilization protein</fullName>
    </recommendedName>
</protein>
<reference evidence="1" key="1">
    <citation type="journal article" date="2014" name="Int. J. Syst. Evol. Microbiol.">
        <title>Complete genome sequence of Corynebacterium casei LMG S-19264T (=DSM 44701T), isolated from a smear-ripened cheese.</title>
        <authorList>
            <consortium name="US DOE Joint Genome Institute (JGI-PGF)"/>
            <person name="Walter F."/>
            <person name="Albersmeier A."/>
            <person name="Kalinowski J."/>
            <person name="Ruckert C."/>
        </authorList>
    </citation>
    <scope>NUCLEOTIDE SEQUENCE</scope>
    <source>
        <strain evidence="1">CGMCC 1.10859</strain>
    </source>
</reference>
<dbReference type="Pfam" id="PF21983">
    <property type="entry name" value="NikA-like"/>
    <property type="match status" value="1"/>
</dbReference>
<name>A0AAN4UTP0_9RHOB</name>
<dbReference type="Proteomes" id="UP000634647">
    <property type="component" value="Unassembled WGS sequence"/>
</dbReference>
<gene>
    <name evidence="1" type="ORF">GCM10008024_31750</name>
</gene>
<comment type="caution">
    <text evidence="1">The sequence shown here is derived from an EMBL/GenBank/DDBJ whole genome shotgun (WGS) entry which is preliminary data.</text>
</comment>
<proteinExistence type="predicted"/>
<dbReference type="InterPro" id="IPR053842">
    <property type="entry name" value="NikA-like"/>
</dbReference>
<sequence length="123" mass="13453">MTKKRKTSAEKRDSKLTLSMTGTEARALRARAEERKMNISRYIVARALGRSDATLRDTARRQDTAAALTDAARSLEEISTAIRAASPHERLEISTALLSVERALAVVAFPKRSQDEPADGLAS</sequence>
<reference evidence="1" key="2">
    <citation type="submission" date="2023-06" db="EMBL/GenBank/DDBJ databases">
        <authorList>
            <person name="Sun Q."/>
            <person name="Zhou Y."/>
        </authorList>
    </citation>
    <scope>NUCLEOTIDE SEQUENCE</scope>
    <source>
        <strain evidence="1">CGMCC 1.10859</strain>
    </source>
</reference>
<evidence type="ECO:0000313" key="1">
    <source>
        <dbReference type="EMBL" id="GHE04473.1"/>
    </source>
</evidence>
<dbReference type="EMBL" id="BNAB01000017">
    <property type="protein sequence ID" value="GHE04473.1"/>
    <property type="molecule type" value="Genomic_DNA"/>
</dbReference>
<evidence type="ECO:0008006" key="3">
    <source>
        <dbReference type="Google" id="ProtNLM"/>
    </source>
</evidence>
<accession>A0AAN4UTP0</accession>
<organism evidence="1 2">
    <name type="scientific">Allgaiera indica</name>
    <dbReference type="NCBI Taxonomy" id="765699"/>
    <lineage>
        <taxon>Bacteria</taxon>
        <taxon>Pseudomonadati</taxon>
        <taxon>Pseudomonadota</taxon>
        <taxon>Alphaproteobacteria</taxon>
        <taxon>Rhodobacterales</taxon>
        <taxon>Paracoccaceae</taxon>
        <taxon>Allgaiera</taxon>
    </lineage>
</organism>
<dbReference type="AlphaFoldDB" id="A0AAN4UTP0"/>
<evidence type="ECO:0000313" key="2">
    <source>
        <dbReference type="Proteomes" id="UP000634647"/>
    </source>
</evidence>